<dbReference type="GeneID" id="123153382"/>
<feature type="transmembrane region" description="Helical" evidence="1">
    <location>
        <begin position="61"/>
        <end position="83"/>
    </location>
</feature>
<dbReference type="RefSeq" id="XP_044428466.1">
    <property type="nucleotide sequence ID" value="XM_044572531.1"/>
</dbReference>
<evidence type="ECO:0000256" key="1">
    <source>
        <dbReference type="SAM" id="Phobius"/>
    </source>
</evidence>
<dbReference type="Pfam" id="PF13968">
    <property type="entry name" value="DUF4220"/>
    <property type="match status" value="1"/>
</dbReference>
<dbReference type="Gramene" id="TraesCS7A02G003400.1">
    <property type="protein sequence ID" value="TraesCS7A02G003400.1.cds1"/>
    <property type="gene ID" value="TraesCS7A02G003400"/>
</dbReference>
<evidence type="ECO:0000313" key="3">
    <source>
        <dbReference type="EnsemblPlants" id="TraesCS7A02G003300.1.cds1"/>
    </source>
</evidence>
<reference evidence="3" key="1">
    <citation type="submission" date="2018-08" db="EMBL/GenBank/DDBJ databases">
        <authorList>
            <person name="Rossello M."/>
        </authorList>
    </citation>
    <scope>NUCLEOTIDE SEQUENCE [LARGE SCALE GENOMIC DNA]</scope>
    <source>
        <strain evidence="3">cv. Chinese Spring</strain>
    </source>
</reference>
<gene>
    <name evidence="4" type="primary">LOC123153382</name>
</gene>
<keyword evidence="1" id="KW-0472">Membrane</keyword>
<evidence type="ECO:0000313" key="5">
    <source>
        <dbReference type="Proteomes" id="UP000019116"/>
    </source>
</evidence>
<protein>
    <recommendedName>
        <fullName evidence="2">DUF4220 domain-containing protein</fullName>
    </recommendedName>
</protein>
<keyword evidence="5" id="KW-1185">Reference proteome</keyword>
<reference evidence="3" key="2">
    <citation type="submission" date="2018-10" db="UniProtKB">
        <authorList>
            <consortium name="EnsemblPlants"/>
        </authorList>
    </citation>
    <scope>IDENTIFICATION</scope>
</reference>
<feature type="transmembrane region" description="Helical" evidence="1">
    <location>
        <begin position="95"/>
        <end position="115"/>
    </location>
</feature>
<dbReference type="Gramene" id="TraesLAC7A03G03754940.1">
    <property type="protein sequence ID" value="TraesLAC7A03G03754940.1.CDS1"/>
    <property type="gene ID" value="TraesLAC7A03G03754940"/>
</dbReference>
<dbReference type="InterPro" id="IPR025315">
    <property type="entry name" value="DUF4220"/>
</dbReference>
<dbReference type="Gramene" id="TraesCS7A02G003300.1">
    <property type="protein sequence ID" value="TraesCS7A02G003300.1.cds1"/>
    <property type="gene ID" value="TraesCS7A02G003300"/>
</dbReference>
<dbReference type="Pfam" id="PF04578">
    <property type="entry name" value="DUF594"/>
    <property type="match status" value="1"/>
</dbReference>
<dbReference type="Proteomes" id="UP000019116">
    <property type="component" value="Chromosome Un"/>
</dbReference>
<organism evidence="3">
    <name type="scientific">Triticum aestivum</name>
    <name type="common">Wheat</name>
    <dbReference type="NCBI Taxonomy" id="4565"/>
    <lineage>
        <taxon>Eukaryota</taxon>
        <taxon>Viridiplantae</taxon>
        <taxon>Streptophyta</taxon>
        <taxon>Embryophyta</taxon>
        <taxon>Tracheophyta</taxon>
        <taxon>Spermatophyta</taxon>
        <taxon>Magnoliopsida</taxon>
        <taxon>Liliopsida</taxon>
        <taxon>Poales</taxon>
        <taxon>Poaceae</taxon>
        <taxon>BOP clade</taxon>
        <taxon>Pooideae</taxon>
        <taxon>Triticodae</taxon>
        <taxon>Triticeae</taxon>
        <taxon>Triticinae</taxon>
        <taxon>Triticum</taxon>
    </lineage>
</organism>
<sequence>MDQGDQQWDGMNITRALEALSPYINNPRETVIRIEVFVGVSTALLFLQVTLGPCRRRSSNFLIQGALWLAYTLSFPLSAYTIGQMLSSPVKNGLYPLWVALILWAVGCSNSMTAYGLDDNKLWRRYLFVLLQYFFYAGIIFRLLVPTRYEFLLFPKGPIFETQPIAWSIDILISVLLFTSLVRAMANWIATDSYHSQVVADYMRDQVNHTANHHVSVDPITMEGYRYIVFLPSHLLCGFKVAKGPTYRNKLVPADDGIITIDAIWREKFDDSWLNTDGGGSQLNDVCLSFALSHLLKRRFFGMECAEAAHDETRKFVLEGLLSHKDGGARAFRIIEVELGFLYDFFFTKYAALFHMERSFIAMVLLRIILLSITVAVLLGGSPTIMTPKPVIEVGTRSVDVSITIMIMGILLLVEALQIILYLMSDWATVSLACGYTRRSGTCNKLIPFVIWFLRRFNLSRYWTSMISNTKFGKFLYSLNLFGYWQNQMGQLSLFGLSKTETRPSRIFVWLDDLFCQAFLLANLTVQEYILQPIFSKISNIFFSSAKTSIGVPDLVKKEIVSCLQKTNIGGPLTNGQAALRCNGEAALQHHVVLEHISCTLENQSQTMTMLIWHIATEYCDLPSPNELEEHQSSAQEEENAQIDKKYKQVAIILSRYCIYLIANVPALLPGDSTDTLMVYRAVVNEVQRDGVWASHKPCKAELLNVINNCDSRRRTKEEGNNIIEGSPNNNNEEDTIFMKGLKLGKKLEEIGDGALRWKLMADFWVETIIYIAPSDDATAHMERLAQGGEFLTHVWALLTHAGIVRHDQRRNPEDLV</sequence>
<keyword evidence="1" id="KW-1133">Transmembrane helix</keyword>
<evidence type="ECO:0000313" key="4">
    <source>
        <dbReference type="EnsemblPlants" id="TraesCS7A02G003400.1.cds1"/>
    </source>
</evidence>
<dbReference type="KEGG" id="taes:123153382"/>
<dbReference type="PANTHER" id="PTHR31325">
    <property type="entry name" value="OS01G0798800 PROTEIN-RELATED"/>
    <property type="match status" value="1"/>
</dbReference>
<dbReference type="EnsemblPlants" id="TraesCSU02G091700.1">
    <property type="protein sequence ID" value="TraesCSU02G091700.1.cds1"/>
    <property type="gene ID" value="TraesCSU02G091700"/>
</dbReference>
<feature type="domain" description="DUF4220" evidence="2">
    <location>
        <begin position="68"/>
        <end position="495"/>
    </location>
</feature>
<feature type="transmembrane region" description="Helical" evidence="1">
    <location>
        <begin position="360"/>
        <end position="381"/>
    </location>
</feature>
<feature type="transmembrane region" description="Helical" evidence="1">
    <location>
        <begin position="127"/>
        <end position="145"/>
    </location>
</feature>
<feature type="transmembrane region" description="Helical" evidence="1">
    <location>
        <begin position="30"/>
        <end position="49"/>
    </location>
</feature>
<proteinExistence type="predicted"/>
<dbReference type="Gramene" id="TraesCS7A03G0007500.1">
    <property type="protein sequence ID" value="TraesCS7A03G0007500.1.CDS1"/>
    <property type="gene ID" value="TraesCS7A03G0007500"/>
</dbReference>
<accession>A0A1D6C1K6</accession>
<dbReference type="Gramene" id="TraesCS7A03G0007600.1">
    <property type="protein sequence ID" value="TraesCS7A03G0007600.1.CDS1"/>
    <property type="gene ID" value="TraesCS7A03G0007600"/>
</dbReference>
<dbReference type="EnsemblPlants" id="TraesCS7A02G003300.1">
    <property type="protein sequence ID" value="TraesCS7A02G003300.1.cds1"/>
    <property type="gene ID" value="TraesCS7A02G003300"/>
</dbReference>
<dbReference type="InterPro" id="IPR007658">
    <property type="entry name" value="DUF594"/>
</dbReference>
<dbReference type="Gramene" id="TraesJUL7A03G03843320.1">
    <property type="protein sequence ID" value="TraesJUL7A03G03843320.1.CDS1"/>
    <property type="gene ID" value="TraesJUL7A03G03843320"/>
</dbReference>
<dbReference type="Proteomes" id="UP000019116">
    <property type="component" value="Chromosome 7A"/>
</dbReference>
<dbReference type="Gramene" id="TraesCAD_scaffold_031687_01G000500.1">
    <property type="protein sequence ID" value="TraesCAD_scaffold_031687_01G000500.1"/>
    <property type="gene ID" value="TraesCAD_scaffold_031687_01G000500"/>
</dbReference>
<feature type="transmembrane region" description="Helical" evidence="1">
    <location>
        <begin position="165"/>
        <end position="186"/>
    </location>
</feature>
<dbReference type="Gramene" id="TraesCLE_scaffold_033871_01G000200.1">
    <property type="protein sequence ID" value="TraesCLE_scaffold_033871_01G000200.1"/>
    <property type="gene ID" value="TraesCLE_scaffold_033871_01G000200"/>
</dbReference>
<dbReference type="Gramene" id="TraesRN7A0100006800.1">
    <property type="protein sequence ID" value="TraesRN7A0100006800.1"/>
    <property type="gene ID" value="TraesRN7A0100006800"/>
</dbReference>
<dbReference type="STRING" id="4565.A0A1D6C1K6"/>
<keyword evidence="1" id="KW-0812">Transmembrane</keyword>
<name>A0A1D6C1K6_WHEAT</name>
<dbReference type="OrthoDB" id="674894at2759"/>
<dbReference type="AlphaFoldDB" id="A0A1D6C1K6"/>
<dbReference type="OMA" id="ATEYCDN"/>
<evidence type="ECO:0000259" key="2">
    <source>
        <dbReference type="Pfam" id="PF13968"/>
    </source>
</evidence>
<dbReference type="Gramene" id="TraesWEE_scaffold_245710_01G000100.1">
    <property type="protein sequence ID" value="TraesWEE_scaffold_245710_01G000100.1"/>
    <property type="gene ID" value="TraesWEE_scaffold_245710_01G000100"/>
</dbReference>
<dbReference type="EnsemblPlants" id="TraesCS7A02G003400.1">
    <property type="protein sequence ID" value="TraesCS7A02G003400.1.cds1"/>
    <property type="gene ID" value="TraesCS7A02G003400"/>
</dbReference>
<feature type="transmembrane region" description="Helical" evidence="1">
    <location>
        <begin position="401"/>
        <end position="423"/>
    </location>
</feature>
<dbReference type="Gramene" id="TraesCSU02G091700.1">
    <property type="protein sequence ID" value="TraesCSU02G091700.1.cds1"/>
    <property type="gene ID" value="TraesCSU02G091700"/>
</dbReference>